<feature type="transmembrane region" description="Helical" evidence="1">
    <location>
        <begin position="212"/>
        <end position="234"/>
    </location>
</feature>
<evidence type="ECO:0000313" key="4">
    <source>
        <dbReference type="Proteomes" id="UP000603453"/>
    </source>
</evidence>
<keyword evidence="1" id="KW-0812">Transmembrane</keyword>
<evidence type="ECO:0000256" key="1">
    <source>
        <dbReference type="SAM" id="Phobius"/>
    </source>
</evidence>
<dbReference type="GO" id="GO:0055088">
    <property type="term" value="P:lipid homeostasis"/>
    <property type="evidence" value="ECO:0007669"/>
    <property type="project" value="InterPro"/>
</dbReference>
<keyword evidence="4" id="KW-1185">Reference proteome</keyword>
<dbReference type="GO" id="GO:0006998">
    <property type="term" value="P:nuclear envelope organization"/>
    <property type="evidence" value="ECO:0007669"/>
    <property type="project" value="InterPro"/>
</dbReference>
<organism evidence="3 4">
    <name type="scientific">Mucor saturninus</name>
    <dbReference type="NCBI Taxonomy" id="64648"/>
    <lineage>
        <taxon>Eukaryota</taxon>
        <taxon>Fungi</taxon>
        <taxon>Fungi incertae sedis</taxon>
        <taxon>Mucoromycota</taxon>
        <taxon>Mucoromycotina</taxon>
        <taxon>Mucoromycetes</taxon>
        <taxon>Mucorales</taxon>
        <taxon>Mucorineae</taxon>
        <taxon>Mucoraceae</taxon>
        <taxon>Mucor</taxon>
    </lineage>
</organism>
<feature type="domain" description="Brl1/Brr6" evidence="2">
    <location>
        <begin position="103"/>
        <end position="235"/>
    </location>
</feature>
<accession>A0A8H7RPJ4</accession>
<evidence type="ECO:0000259" key="2">
    <source>
        <dbReference type="SMART" id="SM01042"/>
    </source>
</evidence>
<name>A0A8H7RPJ4_9FUNG</name>
<dbReference type="Proteomes" id="UP000603453">
    <property type="component" value="Unassembled WGS sequence"/>
</dbReference>
<proteinExistence type="predicted"/>
<keyword evidence="1" id="KW-0472">Membrane</keyword>
<dbReference type="EMBL" id="JAEPRD010000001">
    <property type="protein sequence ID" value="KAG2214308.1"/>
    <property type="molecule type" value="Genomic_DNA"/>
</dbReference>
<protein>
    <recommendedName>
        <fullName evidence="2">Brl1/Brr6 domain-containing protein</fullName>
    </recommendedName>
</protein>
<dbReference type="Pfam" id="PF10104">
    <property type="entry name" value="Brr6_like_C_C"/>
    <property type="match status" value="1"/>
</dbReference>
<dbReference type="SMART" id="SM01042">
    <property type="entry name" value="Brr6_like_C_C"/>
    <property type="match status" value="1"/>
</dbReference>
<dbReference type="InterPro" id="IPR018767">
    <property type="entry name" value="Brl1/Brr6_dom"/>
</dbReference>
<dbReference type="AlphaFoldDB" id="A0A8H7RPJ4"/>
<dbReference type="GO" id="GO:0031965">
    <property type="term" value="C:nuclear membrane"/>
    <property type="evidence" value="ECO:0007669"/>
    <property type="project" value="InterPro"/>
</dbReference>
<evidence type="ECO:0000313" key="3">
    <source>
        <dbReference type="EMBL" id="KAG2214308.1"/>
    </source>
</evidence>
<dbReference type="PANTHER" id="PTHR28136:SF1">
    <property type="entry name" value="NUCLEUS EXPORT PROTEIN BRL1"/>
    <property type="match status" value="1"/>
</dbReference>
<keyword evidence="1" id="KW-1133">Transmembrane helix</keyword>
<comment type="caution">
    <text evidence="3">The sequence shown here is derived from an EMBL/GenBank/DDBJ whole genome shotgun (WGS) entry which is preliminary data.</text>
</comment>
<sequence>MRRTKRTREADNSLQPTSNLIAPHDYSFNFIPTLKPSQKIFDVDITTTASKPVPFSVNTLTHRFHKRVENFRRERPKTLVKKPETVKEYESMYERHQHITFTIINYLQMFFNVIVVGTILYIFFKIILVVKQDFRLKAKEHFEVLQHDRLTCSKKYMINHCGKDDQVPAIENMCNEWASCMHKDLAVAQAKVSAEAIAEIINSFVEPISYKALIFFSLLIIGSLFFSNVAFGIVKRKHNKLIQS</sequence>
<gene>
    <name evidence="3" type="ORF">INT47_000864</name>
</gene>
<dbReference type="OrthoDB" id="5961at2759"/>
<reference evidence="3" key="1">
    <citation type="submission" date="2020-12" db="EMBL/GenBank/DDBJ databases">
        <title>Metabolic potential, ecology and presence of endohyphal bacteria is reflected in genomic diversity of Mucoromycotina.</title>
        <authorList>
            <person name="Muszewska A."/>
            <person name="Okrasinska A."/>
            <person name="Steczkiewicz K."/>
            <person name="Drgas O."/>
            <person name="Orlowska M."/>
            <person name="Perlinska-Lenart U."/>
            <person name="Aleksandrzak-Piekarczyk T."/>
            <person name="Szatraj K."/>
            <person name="Zielenkiewicz U."/>
            <person name="Pilsyk S."/>
            <person name="Malc E."/>
            <person name="Mieczkowski P."/>
            <person name="Kruszewska J.S."/>
            <person name="Biernat P."/>
            <person name="Pawlowska J."/>
        </authorList>
    </citation>
    <scope>NUCLEOTIDE SEQUENCE</scope>
    <source>
        <strain evidence="3">WA0000017839</strain>
    </source>
</reference>
<dbReference type="PANTHER" id="PTHR28136">
    <property type="entry name" value="NUCLEUS EXPORT PROTEIN BRR6"/>
    <property type="match status" value="1"/>
</dbReference>
<dbReference type="InterPro" id="IPR040202">
    <property type="entry name" value="Brl1/Brr6"/>
</dbReference>
<feature type="transmembrane region" description="Helical" evidence="1">
    <location>
        <begin position="109"/>
        <end position="130"/>
    </location>
</feature>